<feature type="transmembrane region" description="Helical" evidence="5">
    <location>
        <begin position="51"/>
        <end position="71"/>
    </location>
</feature>
<proteinExistence type="predicted"/>
<accession>A0A9P1FWK9</accession>
<evidence type="ECO:0000256" key="6">
    <source>
        <dbReference type="SAM" id="SignalP"/>
    </source>
</evidence>
<dbReference type="AlphaFoldDB" id="A0A9P1FWK9"/>
<dbReference type="GO" id="GO:0016020">
    <property type="term" value="C:membrane"/>
    <property type="evidence" value="ECO:0007669"/>
    <property type="project" value="UniProtKB-SubCell"/>
</dbReference>
<keyword evidence="2 5" id="KW-0812">Transmembrane</keyword>
<keyword evidence="4 5" id="KW-0472">Membrane</keyword>
<protein>
    <submittedName>
        <fullName evidence="10">Cholesterol 25-hydroxylase</fullName>
    </submittedName>
</protein>
<dbReference type="InterPro" id="IPR006694">
    <property type="entry name" value="Fatty_acid_hydroxylase"/>
</dbReference>
<feature type="chain" id="PRO_5043272270" evidence="6">
    <location>
        <begin position="24"/>
        <end position="377"/>
    </location>
</feature>
<dbReference type="EMBL" id="CAMXCT030001365">
    <property type="protein sequence ID" value="CAL4776702.1"/>
    <property type="molecule type" value="Genomic_DNA"/>
</dbReference>
<evidence type="ECO:0000256" key="2">
    <source>
        <dbReference type="ARBA" id="ARBA00022692"/>
    </source>
</evidence>
<feature type="domain" description="Fatty acid hydroxylase" evidence="7">
    <location>
        <begin position="160"/>
        <end position="296"/>
    </location>
</feature>
<evidence type="ECO:0000256" key="3">
    <source>
        <dbReference type="ARBA" id="ARBA00022989"/>
    </source>
</evidence>
<keyword evidence="6" id="KW-0732">Signal</keyword>
<comment type="caution">
    <text evidence="8">The sequence shown here is derived from an EMBL/GenBank/DDBJ whole genome shotgun (WGS) entry which is preliminary data.</text>
</comment>
<sequence>MSSGLLIALQLIFVLFAGQALHALWPAGSEGTILQPLYQRAKALPGTSSPLFFFIPFLSTHVLTCMIYLALDWCRPAWVQAMMAHDRRAGDWGGQDLGLAHTLWSQISVAPVTVLMVSYMLARNGPVPYTRPWVESCFDNCVWELPANAPSLAEFVVHLTFCLVVSDAAYGYVHLQLHRHRALWKHIHSIHHEYKETFVTVGPHVHLMEFFTVFTLALFSPAACGAHPFTCWVWYSFYTLISLEAHTGWRQTPVGWIMNLLTMGNFGGSMHHHLHHAVVWGNYAPFLSWLDKLIGTEILLEDEVREPEFSGKAVKRDRPEVISMKSAKSEAAKEVQTNLKGLKGKELAKEIALDCEAIQAIQAKGLRRRAATPPPKL</sequence>
<evidence type="ECO:0000313" key="8">
    <source>
        <dbReference type="EMBL" id="CAI3989390.1"/>
    </source>
</evidence>
<evidence type="ECO:0000313" key="10">
    <source>
        <dbReference type="EMBL" id="CAL4776702.1"/>
    </source>
</evidence>
<dbReference type="OrthoDB" id="1658724at2759"/>
<dbReference type="EMBL" id="CAMXCT020001365">
    <property type="protein sequence ID" value="CAL1142765.1"/>
    <property type="molecule type" value="Genomic_DNA"/>
</dbReference>
<evidence type="ECO:0000256" key="1">
    <source>
        <dbReference type="ARBA" id="ARBA00004370"/>
    </source>
</evidence>
<dbReference type="Pfam" id="PF04116">
    <property type="entry name" value="FA_hydroxylase"/>
    <property type="match status" value="1"/>
</dbReference>
<dbReference type="GO" id="GO:0008610">
    <property type="term" value="P:lipid biosynthetic process"/>
    <property type="evidence" value="ECO:0007669"/>
    <property type="project" value="InterPro"/>
</dbReference>
<evidence type="ECO:0000313" key="11">
    <source>
        <dbReference type="Proteomes" id="UP001152797"/>
    </source>
</evidence>
<evidence type="ECO:0000256" key="5">
    <source>
        <dbReference type="SAM" id="Phobius"/>
    </source>
</evidence>
<feature type="signal peptide" evidence="6">
    <location>
        <begin position="1"/>
        <end position="23"/>
    </location>
</feature>
<evidence type="ECO:0000313" key="9">
    <source>
        <dbReference type="EMBL" id="CAL1142765.1"/>
    </source>
</evidence>
<evidence type="ECO:0000259" key="7">
    <source>
        <dbReference type="Pfam" id="PF04116"/>
    </source>
</evidence>
<dbReference type="InterPro" id="IPR050307">
    <property type="entry name" value="Sterol_Desaturase_Related"/>
</dbReference>
<keyword evidence="11" id="KW-1185">Reference proteome</keyword>
<gene>
    <name evidence="8" type="ORF">C1SCF055_LOCUS16469</name>
</gene>
<reference evidence="9" key="2">
    <citation type="submission" date="2024-04" db="EMBL/GenBank/DDBJ databases">
        <authorList>
            <person name="Chen Y."/>
            <person name="Shah S."/>
            <person name="Dougan E. K."/>
            <person name="Thang M."/>
            <person name="Chan C."/>
        </authorList>
    </citation>
    <scope>NUCLEOTIDE SEQUENCE [LARGE SCALE GENOMIC DNA]</scope>
</reference>
<name>A0A9P1FWK9_9DINO</name>
<keyword evidence="3 5" id="KW-1133">Transmembrane helix</keyword>
<reference evidence="8" key="1">
    <citation type="submission" date="2022-10" db="EMBL/GenBank/DDBJ databases">
        <authorList>
            <person name="Chen Y."/>
            <person name="Dougan E. K."/>
            <person name="Chan C."/>
            <person name="Rhodes N."/>
            <person name="Thang M."/>
        </authorList>
    </citation>
    <scope>NUCLEOTIDE SEQUENCE</scope>
</reference>
<dbReference type="GO" id="GO:0005506">
    <property type="term" value="F:iron ion binding"/>
    <property type="evidence" value="ECO:0007669"/>
    <property type="project" value="InterPro"/>
</dbReference>
<dbReference type="Proteomes" id="UP001152797">
    <property type="component" value="Unassembled WGS sequence"/>
</dbReference>
<comment type="subcellular location">
    <subcellularLocation>
        <location evidence="1">Membrane</location>
    </subcellularLocation>
</comment>
<dbReference type="GO" id="GO:0016491">
    <property type="term" value="F:oxidoreductase activity"/>
    <property type="evidence" value="ECO:0007669"/>
    <property type="project" value="InterPro"/>
</dbReference>
<organism evidence="8">
    <name type="scientific">Cladocopium goreaui</name>
    <dbReference type="NCBI Taxonomy" id="2562237"/>
    <lineage>
        <taxon>Eukaryota</taxon>
        <taxon>Sar</taxon>
        <taxon>Alveolata</taxon>
        <taxon>Dinophyceae</taxon>
        <taxon>Suessiales</taxon>
        <taxon>Symbiodiniaceae</taxon>
        <taxon>Cladocopium</taxon>
    </lineage>
</organism>
<dbReference type="PANTHER" id="PTHR11863">
    <property type="entry name" value="STEROL DESATURASE"/>
    <property type="match status" value="1"/>
</dbReference>
<evidence type="ECO:0000256" key="4">
    <source>
        <dbReference type="ARBA" id="ARBA00023136"/>
    </source>
</evidence>
<dbReference type="EMBL" id="CAMXCT010001365">
    <property type="protein sequence ID" value="CAI3989390.1"/>
    <property type="molecule type" value="Genomic_DNA"/>
</dbReference>
<feature type="transmembrane region" description="Helical" evidence="5">
    <location>
        <begin position="103"/>
        <end position="122"/>
    </location>
</feature>